<accession>R7S0M2</accession>
<dbReference type="AlphaFoldDB" id="R7S0M2"/>
<feature type="region of interest" description="Disordered" evidence="1">
    <location>
        <begin position="457"/>
        <end position="509"/>
    </location>
</feature>
<feature type="region of interest" description="Disordered" evidence="1">
    <location>
        <begin position="232"/>
        <end position="302"/>
    </location>
</feature>
<feature type="compositionally biased region" description="Low complexity" evidence="1">
    <location>
        <begin position="269"/>
        <end position="280"/>
    </location>
</feature>
<dbReference type="eggNOG" id="ENOG502STJU">
    <property type="taxonomic scope" value="Eukaryota"/>
</dbReference>
<dbReference type="GeneID" id="18877616"/>
<dbReference type="HOGENOM" id="CLU_535437_0_0_1"/>
<evidence type="ECO:0000313" key="2">
    <source>
        <dbReference type="EMBL" id="EIN03945.1"/>
    </source>
</evidence>
<dbReference type="KEGG" id="psq:PUNSTDRAFT_123029"/>
<protein>
    <submittedName>
        <fullName evidence="2">Uncharacterized protein</fullName>
    </submittedName>
</protein>
<dbReference type="EMBL" id="JH687557">
    <property type="protein sequence ID" value="EIN03945.1"/>
    <property type="molecule type" value="Genomic_DNA"/>
</dbReference>
<dbReference type="OMA" id="DRSEPPH"/>
<dbReference type="Proteomes" id="UP000054196">
    <property type="component" value="Unassembled WGS sequence"/>
</dbReference>
<organism evidence="2 3">
    <name type="scientific">Punctularia strigosozonata (strain HHB-11173)</name>
    <name type="common">White-rot fungus</name>
    <dbReference type="NCBI Taxonomy" id="741275"/>
    <lineage>
        <taxon>Eukaryota</taxon>
        <taxon>Fungi</taxon>
        <taxon>Dikarya</taxon>
        <taxon>Basidiomycota</taxon>
        <taxon>Agaricomycotina</taxon>
        <taxon>Agaricomycetes</taxon>
        <taxon>Corticiales</taxon>
        <taxon>Punctulariaceae</taxon>
        <taxon>Punctularia</taxon>
    </lineage>
</organism>
<gene>
    <name evidence="2" type="ORF">PUNSTDRAFT_123029</name>
</gene>
<feature type="compositionally biased region" description="Basic residues" evidence="1">
    <location>
        <begin position="497"/>
        <end position="509"/>
    </location>
</feature>
<evidence type="ECO:0000256" key="1">
    <source>
        <dbReference type="SAM" id="MobiDB-lite"/>
    </source>
</evidence>
<reference evidence="3" key="1">
    <citation type="journal article" date="2012" name="Science">
        <title>The Paleozoic origin of enzymatic lignin decomposition reconstructed from 31 fungal genomes.</title>
        <authorList>
            <person name="Floudas D."/>
            <person name="Binder M."/>
            <person name="Riley R."/>
            <person name="Barry K."/>
            <person name="Blanchette R.A."/>
            <person name="Henrissat B."/>
            <person name="Martinez A.T."/>
            <person name="Otillar R."/>
            <person name="Spatafora J.W."/>
            <person name="Yadav J.S."/>
            <person name="Aerts A."/>
            <person name="Benoit I."/>
            <person name="Boyd A."/>
            <person name="Carlson A."/>
            <person name="Copeland A."/>
            <person name="Coutinho P.M."/>
            <person name="de Vries R.P."/>
            <person name="Ferreira P."/>
            <person name="Findley K."/>
            <person name="Foster B."/>
            <person name="Gaskell J."/>
            <person name="Glotzer D."/>
            <person name="Gorecki P."/>
            <person name="Heitman J."/>
            <person name="Hesse C."/>
            <person name="Hori C."/>
            <person name="Igarashi K."/>
            <person name="Jurgens J.A."/>
            <person name="Kallen N."/>
            <person name="Kersten P."/>
            <person name="Kohler A."/>
            <person name="Kuees U."/>
            <person name="Kumar T.K.A."/>
            <person name="Kuo A."/>
            <person name="LaButti K."/>
            <person name="Larrondo L.F."/>
            <person name="Lindquist E."/>
            <person name="Ling A."/>
            <person name="Lombard V."/>
            <person name="Lucas S."/>
            <person name="Lundell T."/>
            <person name="Martin R."/>
            <person name="McLaughlin D.J."/>
            <person name="Morgenstern I."/>
            <person name="Morin E."/>
            <person name="Murat C."/>
            <person name="Nagy L.G."/>
            <person name="Nolan M."/>
            <person name="Ohm R.A."/>
            <person name="Patyshakuliyeva A."/>
            <person name="Rokas A."/>
            <person name="Ruiz-Duenas F.J."/>
            <person name="Sabat G."/>
            <person name="Salamov A."/>
            <person name="Samejima M."/>
            <person name="Schmutz J."/>
            <person name="Slot J.C."/>
            <person name="St John F."/>
            <person name="Stenlid J."/>
            <person name="Sun H."/>
            <person name="Sun S."/>
            <person name="Syed K."/>
            <person name="Tsang A."/>
            <person name="Wiebenga A."/>
            <person name="Young D."/>
            <person name="Pisabarro A."/>
            <person name="Eastwood D.C."/>
            <person name="Martin F."/>
            <person name="Cullen D."/>
            <person name="Grigoriev I.V."/>
            <person name="Hibbett D.S."/>
        </authorList>
    </citation>
    <scope>NUCLEOTIDE SEQUENCE [LARGE SCALE GENOMIC DNA]</scope>
    <source>
        <strain evidence="3">HHB-11173 SS5</strain>
    </source>
</reference>
<keyword evidence="3" id="KW-1185">Reference proteome</keyword>
<name>R7S0M2_PUNST</name>
<dbReference type="RefSeq" id="XP_007388734.1">
    <property type="nucleotide sequence ID" value="XM_007388672.1"/>
</dbReference>
<sequence length="509" mass="55981">MTTLTVRTAHHDLYSCNSPETLASGPTSMTLQPANSKDQVSSLVVYMKTMHLSPSTLSLRRQTRLARLEASRTRAREQLESCPETTPEELVVKSLERAISLLGDLARDTEERARHLHACLRDRKAVVEMDPSKYQDTQKERWMAERRAAILVEDAKATKNRLDALRQGQVLVRPLDRREANLIRMAECSCTRVPLRHNRRRPGFANASPSCSPRAHGQLLLPFILSFSRTSPLPSSPLRDDQSFTLSVPKPPPLRARNKEERQGKPESSGRSTSSSLTSTAHGAPSTPTSGAMPLSLGSPKMFKQSAPAGTATIYLPSQGRSRADILAEVDVSDVGIPAYARELLDEFDVDVDPESRAHLPAALQNRPSPGSGQRPYPFIPDPRAKPSMESAFTLISAGSSAEHISPTQTPRASKRTSALWPGRLVQKRTSALAVLDPVQPPSTTKGMRSRLSTLFNIGEESLREADPSPTGGDPSTPRATRQRGRYDSQRSTGTVRKLRNRFSIIGKR</sequence>
<dbReference type="OrthoDB" id="3254613at2759"/>
<evidence type="ECO:0000313" key="3">
    <source>
        <dbReference type="Proteomes" id="UP000054196"/>
    </source>
</evidence>
<proteinExistence type="predicted"/>